<dbReference type="InParanoid" id="A0A2P6NJ73"/>
<evidence type="ECO:0000313" key="2">
    <source>
        <dbReference type="EMBL" id="PRP83979.1"/>
    </source>
</evidence>
<organism evidence="2 3">
    <name type="scientific">Planoprotostelium fungivorum</name>
    <dbReference type="NCBI Taxonomy" id="1890364"/>
    <lineage>
        <taxon>Eukaryota</taxon>
        <taxon>Amoebozoa</taxon>
        <taxon>Evosea</taxon>
        <taxon>Variosea</taxon>
        <taxon>Cavosteliida</taxon>
        <taxon>Cavosteliaceae</taxon>
        <taxon>Planoprotostelium</taxon>
    </lineage>
</organism>
<dbReference type="Proteomes" id="UP000241769">
    <property type="component" value="Unassembled WGS sequence"/>
</dbReference>
<proteinExistence type="predicted"/>
<gene>
    <name evidence="2" type="ORF">PROFUN_08663</name>
</gene>
<dbReference type="AlphaFoldDB" id="A0A2P6NJ73"/>
<sequence>MLKCRMKKLPGQRQRAANEIYLNSKAEGSSIQRSLRILTTFLVARKNPTTKYQEQGRGERGSSLHPTDSIDV</sequence>
<comment type="caution">
    <text evidence="2">The sequence shown here is derived from an EMBL/GenBank/DDBJ whole genome shotgun (WGS) entry which is preliminary data.</text>
</comment>
<reference evidence="2 3" key="1">
    <citation type="journal article" date="2018" name="Genome Biol. Evol.">
        <title>Multiple Roots of Fruiting Body Formation in Amoebozoa.</title>
        <authorList>
            <person name="Hillmann F."/>
            <person name="Forbes G."/>
            <person name="Novohradska S."/>
            <person name="Ferling I."/>
            <person name="Riege K."/>
            <person name="Groth M."/>
            <person name="Westermann M."/>
            <person name="Marz M."/>
            <person name="Spaller T."/>
            <person name="Winckler T."/>
            <person name="Schaap P."/>
            <person name="Glockner G."/>
        </authorList>
    </citation>
    <scope>NUCLEOTIDE SEQUENCE [LARGE SCALE GENOMIC DNA]</scope>
    <source>
        <strain evidence="2 3">Jena</strain>
    </source>
</reference>
<feature type="region of interest" description="Disordered" evidence="1">
    <location>
        <begin position="48"/>
        <end position="72"/>
    </location>
</feature>
<keyword evidence="3" id="KW-1185">Reference proteome</keyword>
<name>A0A2P6NJ73_9EUKA</name>
<dbReference type="EMBL" id="MDYQ01000072">
    <property type="protein sequence ID" value="PRP83979.1"/>
    <property type="molecule type" value="Genomic_DNA"/>
</dbReference>
<evidence type="ECO:0000313" key="3">
    <source>
        <dbReference type="Proteomes" id="UP000241769"/>
    </source>
</evidence>
<protein>
    <submittedName>
        <fullName evidence="2">Uncharacterized protein</fullName>
    </submittedName>
</protein>
<accession>A0A2P6NJ73</accession>
<evidence type="ECO:0000256" key="1">
    <source>
        <dbReference type="SAM" id="MobiDB-lite"/>
    </source>
</evidence>